<dbReference type="STRING" id="407821.A0A087UKE6"/>
<evidence type="ECO:0000256" key="3">
    <source>
        <dbReference type="ARBA" id="ARBA00023163"/>
    </source>
</evidence>
<dbReference type="PROSITE" id="PS51477">
    <property type="entry name" value="PAH"/>
    <property type="match status" value="1"/>
</dbReference>
<dbReference type="Gene3D" id="1.20.1160.11">
    <property type="entry name" value="Paired amphipathic helix"/>
    <property type="match status" value="2"/>
</dbReference>
<dbReference type="SUPFAM" id="SSF47762">
    <property type="entry name" value="PAH2 domain"/>
    <property type="match status" value="2"/>
</dbReference>
<dbReference type="InterPro" id="IPR036600">
    <property type="entry name" value="PAH_sf"/>
</dbReference>
<evidence type="ECO:0000256" key="1">
    <source>
        <dbReference type="ARBA" id="ARBA00004123"/>
    </source>
</evidence>
<evidence type="ECO:0000256" key="2">
    <source>
        <dbReference type="ARBA" id="ARBA00023015"/>
    </source>
</evidence>
<dbReference type="InterPro" id="IPR003822">
    <property type="entry name" value="PAH"/>
</dbReference>
<evidence type="ECO:0000313" key="6">
    <source>
        <dbReference type="EMBL" id="KFM77835.1"/>
    </source>
</evidence>
<name>A0A087UKE6_STEMI</name>
<dbReference type="Proteomes" id="UP000054359">
    <property type="component" value="Unassembled WGS sequence"/>
</dbReference>
<dbReference type="GO" id="GO:0006355">
    <property type="term" value="P:regulation of DNA-templated transcription"/>
    <property type="evidence" value="ECO:0007669"/>
    <property type="project" value="InterPro"/>
</dbReference>
<gene>
    <name evidence="6" type="ORF">X975_18815</name>
</gene>
<dbReference type="PANTHER" id="PTHR16088">
    <property type="entry name" value="YY1 ASSOCIATED PROTEIN-RELATED"/>
    <property type="match status" value="1"/>
</dbReference>
<evidence type="ECO:0000256" key="5">
    <source>
        <dbReference type="PROSITE-ProRule" id="PRU00810"/>
    </source>
</evidence>
<dbReference type="PANTHER" id="PTHR16088:SF3">
    <property type="entry name" value="GON-4-LIKE PROTEIN"/>
    <property type="match status" value="1"/>
</dbReference>
<evidence type="ECO:0000313" key="7">
    <source>
        <dbReference type="Proteomes" id="UP000054359"/>
    </source>
</evidence>
<accession>A0A087UKE6</accession>
<dbReference type="EMBL" id="KK120232">
    <property type="protein sequence ID" value="KFM77835.1"/>
    <property type="molecule type" value="Genomic_DNA"/>
</dbReference>
<dbReference type="InterPro" id="IPR052435">
    <property type="entry name" value="YY1-Transcr_Regul"/>
</dbReference>
<dbReference type="Pfam" id="PF02671">
    <property type="entry name" value="PAH"/>
    <property type="match status" value="1"/>
</dbReference>
<keyword evidence="4 5" id="KW-0539">Nucleus</keyword>
<organism evidence="6 7">
    <name type="scientific">Stegodyphus mimosarum</name>
    <name type="common">African social velvet spider</name>
    <dbReference type="NCBI Taxonomy" id="407821"/>
    <lineage>
        <taxon>Eukaryota</taxon>
        <taxon>Metazoa</taxon>
        <taxon>Ecdysozoa</taxon>
        <taxon>Arthropoda</taxon>
        <taxon>Chelicerata</taxon>
        <taxon>Arachnida</taxon>
        <taxon>Araneae</taxon>
        <taxon>Araneomorphae</taxon>
        <taxon>Entelegynae</taxon>
        <taxon>Eresoidea</taxon>
        <taxon>Eresidae</taxon>
        <taxon>Stegodyphus</taxon>
    </lineage>
</organism>
<sequence>MLPKWMKPYCATNLPNTQTVTFIAPGDGVSPVVAVVQPPVKPQQKRYLPILPRTLPCPPQVSPILQNCNKSKSSQIMPNKSKLKSSDSEKHVINKFRAIKPKPSEPNTSNSNTKTSCINDLKISDVSSLKDNVFLQNQTVCLPSKQTSLALPMANEEDLNQTMFLTSEQIAAAVPVINNQELNQATSPVPSQKTLPVVNNEVSNENQLFRFSEVNEVQIKTEICDETGDNVIDNEQDLGALMTASNTIYKKRYAKKKRSKLRSDLESSLALLQPNLMENKQEEKEALFANSYLLRVTETLKSDPETWESFLKTLCNYQNSTKSPVELFFELKEILKNYPVLADDFIAFLRPDQARNCGKYKEYVALRKIREFLQRIEMHFCKEPQHLLKILKTFAQLRRQTDVTSTEVLSALLPLLKNHKHLVDELSQLLPDTFPSV</sequence>
<keyword evidence="2" id="KW-0805">Transcription regulation</keyword>
<keyword evidence="3" id="KW-0804">Transcription</keyword>
<protein>
    <submittedName>
        <fullName evidence="6">GON-4-like protein</fullName>
    </submittedName>
</protein>
<dbReference type="OrthoDB" id="6257037at2759"/>
<proteinExistence type="predicted"/>
<feature type="non-terminal residue" evidence="6">
    <location>
        <position position="437"/>
    </location>
</feature>
<comment type="subcellular location">
    <subcellularLocation>
        <location evidence="1 5">Nucleus</location>
    </subcellularLocation>
</comment>
<evidence type="ECO:0000256" key="4">
    <source>
        <dbReference type="ARBA" id="ARBA00023242"/>
    </source>
</evidence>
<keyword evidence="7" id="KW-1185">Reference proteome</keyword>
<dbReference type="GO" id="GO:0003712">
    <property type="term" value="F:transcription coregulator activity"/>
    <property type="evidence" value="ECO:0007669"/>
    <property type="project" value="TreeGrafter"/>
</dbReference>
<reference evidence="6 7" key="1">
    <citation type="submission" date="2013-11" db="EMBL/GenBank/DDBJ databases">
        <title>Genome sequencing of Stegodyphus mimosarum.</title>
        <authorList>
            <person name="Bechsgaard J."/>
        </authorList>
    </citation>
    <scope>NUCLEOTIDE SEQUENCE [LARGE SCALE GENOMIC DNA]</scope>
</reference>
<dbReference type="GO" id="GO:0005634">
    <property type="term" value="C:nucleus"/>
    <property type="evidence" value="ECO:0007669"/>
    <property type="project" value="UniProtKB-SubCell"/>
</dbReference>
<dbReference type="AlphaFoldDB" id="A0A087UKE6"/>